<proteinExistence type="predicted"/>
<protein>
    <submittedName>
        <fullName evidence="2">Uncharacterized protein</fullName>
    </submittedName>
</protein>
<feature type="compositionally biased region" description="Polar residues" evidence="1">
    <location>
        <begin position="163"/>
        <end position="183"/>
    </location>
</feature>
<name>A0ABR0EMQ5_ZASCE</name>
<feature type="region of interest" description="Disordered" evidence="1">
    <location>
        <begin position="159"/>
        <end position="187"/>
    </location>
</feature>
<feature type="region of interest" description="Disordered" evidence="1">
    <location>
        <begin position="209"/>
        <end position="396"/>
    </location>
</feature>
<gene>
    <name evidence="2" type="ORF">PRZ48_006280</name>
</gene>
<organism evidence="2 3">
    <name type="scientific">Zasmidium cellare</name>
    <name type="common">Wine cellar mold</name>
    <name type="synonym">Racodium cellare</name>
    <dbReference type="NCBI Taxonomy" id="395010"/>
    <lineage>
        <taxon>Eukaryota</taxon>
        <taxon>Fungi</taxon>
        <taxon>Dikarya</taxon>
        <taxon>Ascomycota</taxon>
        <taxon>Pezizomycotina</taxon>
        <taxon>Dothideomycetes</taxon>
        <taxon>Dothideomycetidae</taxon>
        <taxon>Mycosphaerellales</taxon>
        <taxon>Mycosphaerellaceae</taxon>
        <taxon>Zasmidium</taxon>
    </lineage>
</organism>
<dbReference type="EMBL" id="JAXOVC010000004">
    <property type="protein sequence ID" value="KAK4502854.1"/>
    <property type="molecule type" value="Genomic_DNA"/>
</dbReference>
<comment type="caution">
    <text evidence="2">The sequence shown here is derived from an EMBL/GenBank/DDBJ whole genome shotgun (WGS) entry which is preliminary data.</text>
</comment>
<feature type="compositionally biased region" description="Polar residues" evidence="1">
    <location>
        <begin position="1"/>
        <end position="10"/>
    </location>
</feature>
<evidence type="ECO:0000313" key="2">
    <source>
        <dbReference type="EMBL" id="KAK4502854.1"/>
    </source>
</evidence>
<feature type="compositionally biased region" description="Low complexity" evidence="1">
    <location>
        <begin position="326"/>
        <end position="336"/>
    </location>
</feature>
<keyword evidence="3" id="KW-1185">Reference proteome</keyword>
<feature type="region of interest" description="Disordered" evidence="1">
    <location>
        <begin position="1"/>
        <end position="140"/>
    </location>
</feature>
<accession>A0ABR0EMQ5</accession>
<evidence type="ECO:0000313" key="3">
    <source>
        <dbReference type="Proteomes" id="UP001305779"/>
    </source>
</evidence>
<evidence type="ECO:0000256" key="1">
    <source>
        <dbReference type="SAM" id="MobiDB-lite"/>
    </source>
</evidence>
<feature type="compositionally biased region" description="Polar residues" evidence="1">
    <location>
        <begin position="257"/>
        <end position="267"/>
    </location>
</feature>
<feature type="compositionally biased region" description="Low complexity" evidence="1">
    <location>
        <begin position="284"/>
        <end position="296"/>
    </location>
</feature>
<feature type="compositionally biased region" description="Polar residues" evidence="1">
    <location>
        <begin position="337"/>
        <end position="347"/>
    </location>
</feature>
<sequence>MSFYDNNEGSWTGPGRQPSWEQPPPPSRSGTGSTVSQPSDPHAFASQFEEIDRATDNLMKSGKWFPGPVPGGQNMAGASGRRDSMPAAGRGFDHTTDPRMLGGPSRHQSVSEFEGGRPGSAGLQGYYAGQRFPGGRQSEAEQMLQAKRRMAAQRERELRNYHQEQQYNRTGVKTDRSMSPNTMSEDDRRELIARQHRALYGDNANMYNADGARAQSQDVRVSSAGRGPSPLAFDPFGQVQAGAEGAVQMPPRDRAESTASPISNPPAQQAFGLLNEAQQSSRTSNSSPGASPPLSGGQKGNVSGVAPIGTRPAQGPGVPGALNKRSTTPLTPSSLSYGFNASDGQNLNKDERSTSASSNPPIAADKNVSGLGNWGSNSGVWGSGKNTLAVQPSVWG</sequence>
<reference evidence="2 3" key="1">
    <citation type="journal article" date="2023" name="G3 (Bethesda)">
        <title>A chromosome-level genome assembly of Zasmidium syzygii isolated from banana leaves.</title>
        <authorList>
            <person name="van Westerhoven A.C."/>
            <person name="Mehrabi R."/>
            <person name="Talebi R."/>
            <person name="Steentjes M.B.F."/>
            <person name="Corcolon B."/>
            <person name="Chong P.A."/>
            <person name="Kema G.H.J."/>
            <person name="Seidl M.F."/>
        </authorList>
    </citation>
    <scope>NUCLEOTIDE SEQUENCE [LARGE SCALE GENOMIC DNA]</scope>
    <source>
        <strain evidence="2 3">P124</strain>
    </source>
</reference>
<dbReference type="Proteomes" id="UP001305779">
    <property type="component" value="Unassembled WGS sequence"/>
</dbReference>
<feature type="compositionally biased region" description="Low complexity" evidence="1">
    <location>
        <begin position="367"/>
        <end position="386"/>
    </location>
</feature>